<reference evidence="3 4" key="1">
    <citation type="submission" date="2023-03" db="EMBL/GenBank/DDBJ databases">
        <title>Complete genome sequence of Tepidibacter sp. SWIR-1, isolated from a deep-sea hydrothermal vent.</title>
        <authorList>
            <person name="Li X."/>
        </authorList>
    </citation>
    <scope>NUCLEOTIDE SEQUENCE [LARGE SCALE GENOMIC DNA]</scope>
    <source>
        <strain evidence="3 4">SWIR-1</strain>
    </source>
</reference>
<keyword evidence="4" id="KW-1185">Reference proteome</keyword>
<feature type="binding site" evidence="2">
    <location>
        <begin position="7"/>
        <end position="20"/>
    </location>
    <ligand>
        <name>ATP</name>
        <dbReference type="ChEBI" id="CHEBI:30616"/>
    </ligand>
</feature>
<evidence type="ECO:0000313" key="3">
    <source>
        <dbReference type="EMBL" id="WFD09077.1"/>
    </source>
</evidence>
<dbReference type="RefSeq" id="WP_277730998.1">
    <property type="nucleotide sequence ID" value="NZ_CP120733.1"/>
</dbReference>
<keyword evidence="2" id="KW-0820">tRNA-binding</keyword>
<dbReference type="Proteomes" id="UP001222800">
    <property type="component" value="Chromosome"/>
</dbReference>
<dbReference type="InterPro" id="IPR008513">
    <property type="entry name" value="tRNA(Met)_cyd_acetate_ligase"/>
</dbReference>
<evidence type="ECO:0000313" key="4">
    <source>
        <dbReference type="Proteomes" id="UP001222800"/>
    </source>
</evidence>
<feature type="binding site" evidence="2">
    <location>
        <position position="102"/>
    </location>
    <ligand>
        <name>ATP</name>
        <dbReference type="ChEBI" id="CHEBI:30616"/>
    </ligand>
</feature>
<evidence type="ECO:0000256" key="1">
    <source>
        <dbReference type="ARBA" id="ARBA00022694"/>
    </source>
</evidence>
<feature type="binding site" evidence="2">
    <location>
        <position position="172"/>
    </location>
    <ligand>
        <name>ATP</name>
        <dbReference type="ChEBI" id="CHEBI:30616"/>
    </ligand>
</feature>
<keyword evidence="2" id="KW-0547">Nucleotide-binding</keyword>
<accession>A0ABY8E858</accession>
<proteinExistence type="inferred from homology"/>
<dbReference type="HAMAP" id="MF_01539">
    <property type="entry name" value="TmcAL"/>
    <property type="match status" value="1"/>
</dbReference>
<name>A0ABY8E858_9FIRM</name>
<keyword evidence="1 2" id="KW-0819">tRNA processing</keyword>
<sequence length="422" mass="48235">MKVLGLIVEYNPFHNGHMHHLLESKKRSGATHTVAIMSGHFLQRGEPALFDKWTRAKAAVEAGVDLVIELPTLFATQSAEFFSHGAIATLNSTNSIDSICFGSEIGDIDVLYQISHILVDEPLEFKNHLKYHLNEGLLFPTARAKALFKYISNNKILNITEDSLYEVLNSSNNILGIEYIKSIIKLKSSIKPYTIKRIQSEYNSTDINSSICSATAIRKSLKSSKNLEDLINVVPNTTYNLMNTQIHNNFDPVFDDQFYDILIGTILREEKNINKYFDVNEGIENKIISSIMKTASLDELLMSVKSKRYTMTKIKRILTNTLLSITKEDVVKAKNINNIPYIRLLAFNDKGREIIKNIKKNSDVTIINKLSSINVKDENLNLFLNYDIRSTNLYNLMYYKNRKDQIKGYMDYYISPIYVKNT</sequence>
<dbReference type="Pfam" id="PF05636">
    <property type="entry name" value="HIGH_NTase1"/>
    <property type="match status" value="1"/>
</dbReference>
<protein>
    <recommendedName>
        <fullName evidence="2">tRNA(Met) cytidine acetate ligase</fullName>
        <ecNumber evidence="2">6.3.4.-</ecNumber>
    </recommendedName>
</protein>
<comment type="similarity">
    <text evidence="2">Belongs to the TmcAL family.</text>
</comment>
<keyword evidence="2" id="KW-0963">Cytoplasm</keyword>
<dbReference type="SUPFAM" id="SSF52374">
    <property type="entry name" value="Nucleotidylyl transferase"/>
    <property type="match status" value="1"/>
</dbReference>
<comment type="function">
    <text evidence="2">Catalyzes the formation of N(4)-acetylcytidine (ac(4)C) at the wobble position of elongator tRNA(Met), using acetate and ATP as substrates. First activates an acetate ion to form acetyladenylate (Ac-AMP) and then transfers the acetyl group to tRNA to form ac(4)C34.</text>
</comment>
<keyword evidence="2" id="KW-0694">RNA-binding</keyword>
<dbReference type="InterPro" id="IPR014729">
    <property type="entry name" value="Rossmann-like_a/b/a_fold"/>
</dbReference>
<dbReference type="EC" id="6.3.4.-" evidence="2"/>
<comment type="catalytic activity">
    <reaction evidence="2">
        <text>cytidine(34) in elongator tRNA(Met) + acetate + ATP = N(4)-acetylcytidine(34) in elongator tRNA(Met) + AMP + diphosphate</text>
        <dbReference type="Rhea" id="RHEA:58144"/>
        <dbReference type="Rhea" id="RHEA-COMP:10693"/>
        <dbReference type="Rhea" id="RHEA-COMP:10694"/>
        <dbReference type="ChEBI" id="CHEBI:30089"/>
        <dbReference type="ChEBI" id="CHEBI:30616"/>
        <dbReference type="ChEBI" id="CHEBI:33019"/>
        <dbReference type="ChEBI" id="CHEBI:74900"/>
        <dbReference type="ChEBI" id="CHEBI:82748"/>
        <dbReference type="ChEBI" id="CHEBI:456215"/>
    </reaction>
</comment>
<comment type="subcellular location">
    <subcellularLocation>
        <location evidence="2">Cytoplasm</location>
    </subcellularLocation>
</comment>
<dbReference type="Gene3D" id="3.40.50.620">
    <property type="entry name" value="HUPs"/>
    <property type="match status" value="1"/>
</dbReference>
<dbReference type="EMBL" id="CP120733">
    <property type="protein sequence ID" value="WFD09077.1"/>
    <property type="molecule type" value="Genomic_DNA"/>
</dbReference>
<dbReference type="NCBIfam" id="NF010191">
    <property type="entry name" value="PRK13670.1"/>
    <property type="match status" value="1"/>
</dbReference>
<feature type="binding site" evidence="2">
    <location>
        <begin position="197"/>
        <end position="198"/>
    </location>
    <ligand>
        <name>ATP</name>
        <dbReference type="ChEBI" id="CHEBI:30616"/>
    </ligand>
</feature>
<organism evidence="3 4">
    <name type="scientific">Tepidibacter hydrothermalis</name>
    <dbReference type="NCBI Taxonomy" id="3036126"/>
    <lineage>
        <taxon>Bacteria</taxon>
        <taxon>Bacillati</taxon>
        <taxon>Bacillota</taxon>
        <taxon>Clostridia</taxon>
        <taxon>Peptostreptococcales</taxon>
        <taxon>Peptostreptococcaceae</taxon>
        <taxon>Tepidibacter</taxon>
    </lineage>
</organism>
<dbReference type="PANTHER" id="PTHR37825:SF1">
    <property type="entry name" value="TRNA(MET) CYTIDINE ACETATE LIGASE"/>
    <property type="match status" value="1"/>
</dbReference>
<keyword evidence="2" id="KW-0067">ATP-binding</keyword>
<keyword evidence="2" id="KW-0436">Ligase</keyword>
<dbReference type="PANTHER" id="PTHR37825">
    <property type="entry name" value="TRNA(MET) CYTIDINE ACETATE LIGASE"/>
    <property type="match status" value="1"/>
</dbReference>
<gene>
    <name evidence="2" type="primary">tmcAL</name>
    <name evidence="3" type="ORF">P4S50_11835</name>
</gene>
<evidence type="ECO:0000256" key="2">
    <source>
        <dbReference type="HAMAP-Rule" id="MF_01539"/>
    </source>
</evidence>